<organism evidence="2 3">
    <name type="scientific">Cyberlindnera jadinii (strain ATCC 18201 / CBS 1600 / BCRC 20928 / JCM 3617 / NBRC 0987 / NRRL Y-1542)</name>
    <name type="common">Torula yeast</name>
    <name type="synonym">Candida utilis</name>
    <dbReference type="NCBI Taxonomy" id="983966"/>
    <lineage>
        <taxon>Eukaryota</taxon>
        <taxon>Fungi</taxon>
        <taxon>Dikarya</taxon>
        <taxon>Ascomycota</taxon>
        <taxon>Saccharomycotina</taxon>
        <taxon>Saccharomycetes</taxon>
        <taxon>Phaffomycetales</taxon>
        <taxon>Phaffomycetaceae</taxon>
        <taxon>Cyberlindnera</taxon>
    </lineage>
</organism>
<feature type="compositionally biased region" description="Acidic residues" evidence="1">
    <location>
        <begin position="168"/>
        <end position="178"/>
    </location>
</feature>
<protein>
    <submittedName>
        <fullName evidence="2">Uncharacterized protein</fullName>
    </submittedName>
</protein>
<evidence type="ECO:0000256" key="1">
    <source>
        <dbReference type="SAM" id="MobiDB-lite"/>
    </source>
</evidence>
<dbReference type="AlphaFoldDB" id="A0A0H5C0Q8"/>
<evidence type="ECO:0000313" key="2">
    <source>
        <dbReference type="EMBL" id="CEP21370.1"/>
    </source>
</evidence>
<feature type="region of interest" description="Disordered" evidence="1">
    <location>
        <begin position="1"/>
        <end position="42"/>
    </location>
</feature>
<feature type="compositionally biased region" description="Polar residues" evidence="1">
    <location>
        <begin position="21"/>
        <end position="39"/>
    </location>
</feature>
<sequence>MAEVHSSPRQEDLHSVGAGESTGSSLSKTTSRVSPTISETRLDQTYLGIGGTSNNNNNITNYAISRPLSRSSMTSGVSVTATKDGIEGKRVKRRGIPGYSLNLMEKMYAHYLTSAGDAADDDSLLSQDDKVSVESLKSVSISMIPQYSRSGTPVSMEGHDDGGVFGEDTLEFDSEPSTDYERFLQQGRGQRHGPGEHQGSISGDTRSL</sequence>
<dbReference type="EMBL" id="CDQK01000002">
    <property type="protein sequence ID" value="CEP21370.1"/>
    <property type="molecule type" value="Genomic_DNA"/>
</dbReference>
<name>A0A0H5C0Q8_CYBJN</name>
<feature type="compositionally biased region" description="Polar residues" evidence="1">
    <location>
        <begin position="199"/>
        <end position="208"/>
    </location>
</feature>
<dbReference type="Proteomes" id="UP000038830">
    <property type="component" value="Unassembled WGS sequence"/>
</dbReference>
<feature type="region of interest" description="Disordered" evidence="1">
    <location>
        <begin position="150"/>
        <end position="208"/>
    </location>
</feature>
<evidence type="ECO:0000313" key="3">
    <source>
        <dbReference type="Proteomes" id="UP000038830"/>
    </source>
</evidence>
<proteinExistence type="predicted"/>
<gene>
    <name evidence="2" type="ORF">BN1211_1455</name>
</gene>
<feature type="compositionally biased region" description="Basic and acidic residues" evidence="1">
    <location>
        <begin position="1"/>
        <end position="14"/>
    </location>
</feature>
<accession>A0A0H5C0Q8</accession>
<reference evidence="3" key="1">
    <citation type="journal article" date="2015" name="J. Biotechnol.">
        <title>The structure of the Cyberlindnera jadinii genome and its relation to Candida utilis analyzed by the occurrence of single nucleotide polymorphisms.</title>
        <authorList>
            <person name="Rupp O."/>
            <person name="Brinkrolf K."/>
            <person name="Buerth C."/>
            <person name="Kunigo M."/>
            <person name="Schneider J."/>
            <person name="Jaenicke S."/>
            <person name="Goesmann A."/>
            <person name="Puehler A."/>
            <person name="Jaeger K.-E."/>
            <person name="Ernst J.F."/>
        </authorList>
    </citation>
    <scope>NUCLEOTIDE SEQUENCE [LARGE SCALE GENOMIC DNA]</scope>
    <source>
        <strain evidence="3">ATCC 18201 / CBS 1600 / BCRC 20928 / JCM 3617 / NBRC 0987 / NRRL Y-1542</strain>
    </source>
</reference>